<dbReference type="PRINTS" id="PR00385">
    <property type="entry name" value="P450"/>
</dbReference>
<feature type="binding site" description="axial binding residue" evidence="15">
    <location>
        <position position="475"/>
    </location>
    <ligand>
        <name>heme</name>
        <dbReference type="ChEBI" id="CHEBI:30413"/>
    </ligand>
    <ligandPart>
        <name>Fe</name>
        <dbReference type="ChEBI" id="CHEBI:18248"/>
    </ligandPart>
</feature>
<evidence type="ECO:0000256" key="7">
    <source>
        <dbReference type="ARBA" id="ARBA00022723"/>
    </source>
</evidence>
<keyword evidence="9" id="KW-0492">Microsome</keyword>
<evidence type="ECO:0000256" key="10">
    <source>
        <dbReference type="ARBA" id="ARBA00023002"/>
    </source>
</evidence>
<keyword evidence="6 15" id="KW-0349">Heme</keyword>
<evidence type="ECO:0000256" key="5">
    <source>
        <dbReference type="ARBA" id="ARBA00012109"/>
    </source>
</evidence>
<keyword evidence="11 15" id="KW-0408">Iron</keyword>
<dbReference type="InterPro" id="IPR050476">
    <property type="entry name" value="Insect_CytP450_Detox"/>
</dbReference>
<protein>
    <recommendedName>
        <fullName evidence="5">unspecific monooxygenase</fullName>
        <ecNumber evidence="5">1.14.14.1</ecNumber>
    </recommendedName>
</protein>
<evidence type="ECO:0000256" key="8">
    <source>
        <dbReference type="ARBA" id="ARBA00022824"/>
    </source>
</evidence>
<evidence type="ECO:0000256" key="6">
    <source>
        <dbReference type="ARBA" id="ARBA00022617"/>
    </source>
</evidence>
<keyword evidence="12 16" id="KW-0503">Monooxygenase</keyword>
<comment type="subcellular location">
    <subcellularLocation>
        <location evidence="3">Endoplasmic reticulum membrane</location>
        <topology evidence="3">Peripheral membrane protein</topology>
    </subcellularLocation>
    <subcellularLocation>
        <location evidence="2">Microsome membrane</location>
        <topology evidence="2">Peripheral membrane protein</topology>
    </subcellularLocation>
</comment>
<reference evidence="17" key="1">
    <citation type="journal article" date="2015" name="PLoS ONE">
        <title>The Peripheral Olfactory Repertoire of the Lightbrown Apple Moth, Epiphyas postvittana.</title>
        <authorList>
            <person name="Corcoran J.A."/>
            <person name="Jordan M.D."/>
            <person name="Thrimawithana A.H."/>
            <person name="Crowhurst R.N."/>
            <person name="Newcomb R.D."/>
        </authorList>
    </citation>
    <scope>NUCLEOTIDE SEQUENCE</scope>
</reference>
<dbReference type="PRINTS" id="PR00463">
    <property type="entry name" value="EP450I"/>
</dbReference>
<dbReference type="EMBL" id="GCVX01000056">
    <property type="protein sequence ID" value="JAI18174.1"/>
    <property type="molecule type" value="Transcribed_RNA"/>
</dbReference>
<evidence type="ECO:0000256" key="12">
    <source>
        <dbReference type="ARBA" id="ARBA00023033"/>
    </source>
</evidence>
<evidence type="ECO:0000256" key="13">
    <source>
        <dbReference type="ARBA" id="ARBA00023136"/>
    </source>
</evidence>
<dbReference type="InterPro" id="IPR001128">
    <property type="entry name" value="Cyt_P450"/>
</dbReference>
<evidence type="ECO:0000256" key="15">
    <source>
        <dbReference type="PIRSR" id="PIRSR602401-1"/>
    </source>
</evidence>
<dbReference type="GO" id="GO:0016712">
    <property type="term" value="F:oxidoreductase activity, acting on paired donors, with incorporation or reduction of molecular oxygen, reduced flavin or flavoprotein as one donor, and incorporation of one atom of oxygen"/>
    <property type="evidence" value="ECO:0007669"/>
    <property type="project" value="UniProtKB-EC"/>
</dbReference>
<keyword evidence="7 15" id="KW-0479">Metal-binding</keyword>
<dbReference type="GO" id="GO:0005789">
    <property type="term" value="C:endoplasmic reticulum membrane"/>
    <property type="evidence" value="ECO:0007669"/>
    <property type="project" value="UniProtKB-SubCell"/>
</dbReference>
<accession>A0A0K8TUK3</accession>
<comment type="cofactor">
    <cofactor evidence="1 15">
        <name>heme</name>
        <dbReference type="ChEBI" id="CHEBI:30413"/>
    </cofactor>
</comment>
<evidence type="ECO:0000256" key="9">
    <source>
        <dbReference type="ARBA" id="ARBA00022848"/>
    </source>
</evidence>
<dbReference type="InterPro" id="IPR002401">
    <property type="entry name" value="Cyt_P450_E_grp-I"/>
</dbReference>
<dbReference type="PANTHER" id="PTHR24292:SF54">
    <property type="entry name" value="CYP9F3-RELATED"/>
    <property type="match status" value="1"/>
</dbReference>
<dbReference type="PROSITE" id="PS00086">
    <property type="entry name" value="CYTOCHROME_P450"/>
    <property type="match status" value="1"/>
</dbReference>
<dbReference type="FunFam" id="1.10.630.10:FF:000042">
    <property type="entry name" value="Cytochrome P450"/>
    <property type="match status" value="1"/>
</dbReference>
<keyword evidence="8" id="KW-0256">Endoplasmic reticulum</keyword>
<name>A0A0K8TUK3_EPIPO</name>
<dbReference type="Pfam" id="PF00067">
    <property type="entry name" value="p450"/>
    <property type="match status" value="1"/>
</dbReference>
<keyword evidence="13" id="KW-0472">Membrane</keyword>
<sequence>MLFLILLAGSALALATWLWWRFTLFARIGLNYAPAIPLVGDMAGVILQREHTVDVLTKSYDSFPDDRFVGRYEFMTPYVLIKDPELLKKVTVKDFDYFVDRSLVINAKVEPLFGRALVGLRSEEWRDMRSTLSPAFTSSKIRQMVPFMVDVGEKMMSSLKSKIEQSKDGYIVQEAKNLTSRYANDVIATCAFGLEINSQFEDNLFYKMSSETTNFSTATKIKLFAFRIVPWFMYMLKLNIFPMKIRKFYTDVVLGAMKQREQMNIHRPDMINLLMEAKKGQLAHDTKTTKDEHAGFATVEESDVGRSKTKITAWSDMDLVAQAVIFLFAGYETVSTTMAFLLHELAVNPECQEKLLEEIRENEKRNNGKFDYNSVQHMTYLDMIVSEVLRKWPAAPVVDRLCMSDYNLGKPNSKATNDIILRKGQSVQIPLWSFQHDPKYFPNPDKFDPERFSEENKHNIDPFTYMPFGLGPRNCIGSRFALCEVKVMAYQLLQHIEVSPCEKTTIPIRLCKKNGLRIMVEGGHWLRFRARK</sequence>
<dbReference type="AlphaFoldDB" id="A0A0K8TUK3"/>
<dbReference type="EC" id="1.14.14.1" evidence="5"/>
<dbReference type="InterPro" id="IPR036396">
    <property type="entry name" value="Cyt_P450_sf"/>
</dbReference>
<comment type="catalytic activity">
    <reaction evidence="14">
        <text>an organic molecule + reduced [NADPH--hemoprotein reductase] + O2 = an alcohol + oxidized [NADPH--hemoprotein reductase] + H2O + H(+)</text>
        <dbReference type="Rhea" id="RHEA:17149"/>
        <dbReference type="Rhea" id="RHEA-COMP:11964"/>
        <dbReference type="Rhea" id="RHEA-COMP:11965"/>
        <dbReference type="ChEBI" id="CHEBI:15377"/>
        <dbReference type="ChEBI" id="CHEBI:15378"/>
        <dbReference type="ChEBI" id="CHEBI:15379"/>
        <dbReference type="ChEBI" id="CHEBI:30879"/>
        <dbReference type="ChEBI" id="CHEBI:57618"/>
        <dbReference type="ChEBI" id="CHEBI:58210"/>
        <dbReference type="ChEBI" id="CHEBI:142491"/>
        <dbReference type="EC" id="1.14.14.1"/>
    </reaction>
</comment>
<dbReference type="InterPro" id="IPR017972">
    <property type="entry name" value="Cyt_P450_CS"/>
</dbReference>
<evidence type="ECO:0000313" key="17">
    <source>
        <dbReference type="EMBL" id="JAI18174.1"/>
    </source>
</evidence>
<evidence type="ECO:0000256" key="16">
    <source>
        <dbReference type="RuleBase" id="RU000461"/>
    </source>
</evidence>
<dbReference type="GO" id="GO:0005506">
    <property type="term" value="F:iron ion binding"/>
    <property type="evidence" value="ECO:0007669"/>
    <property type="project" value="InterPro"/>
</dbReference>
<evidence type="ECO:0000256" key="11">
    <source>
        <dbReference type="ARBA" id="ARBA00023004"/>
    </source>
</evidence>
<evidence type="ECO:0000256" key="2">
    <source>
        <dbReference type="ARBA" id="ARBA00004174"/>
    </source>
</evidence>
<dbReference type="Gene3D" id="1.10.630.10">
    <property type="entry name" value="Cytochrome P450"/>
    <property type="match status" value="1"/>
</dbReference>
<evidence type="ECO:0000256" key="14">
    <source>
        <dbReference type="ARBA" id="ARBA00047827"/>
    </source>
</evidence>
<dbReference type="PANTHER" id="PTHR24292">
    <property type="entry name" value="CYTOCHROME P450"/>
    <property type="match status" value="1"/>
</dbReference>
<dbReference type="GO" id="GO:0020037">
    <property type="term" value="F:heme binding"/>
    <property type="evidence" value="ECO:0007669"/>
    <property type="project" value="InterPro"/>
</dbReference>
<dbReference type="CDD" id="cd11056">
    <property type="entry name" value="CYP6-like"/>
    <property type="match status" value="1"/>
</dbReference>
<organism evidence="17">
    <name type="scientific">Epiphyas postvittana</name>
    <name type="common">Light brown apple moth</name>
    <dbReference type="NCBI Taxonomy" id="65032"/>
    <lineage>
        <taxon>Eukaryota</taxon>
        <taxon>Metazoa</taxon>
        <taxon>Ecdysozoa</taxon>
        <taxon>Arthropoda</taxon>
        <taxon>Hexapoda</taxon>
        <taxon>Insecta</taxon>
        <taxon>Pterygota</taxon>
        <taxon>Neoptera</taxon>
        <taxon>Endopterygota</taxon>
        <taxon>Lepidoptera</taxon>
        <taxon>Glossata</taxon>
        <taxon>Ditrysia</taxon>
        <taxon>Tortricoidea</taxon>
        <taxon>Tortricidae</taxon>
        <taxon>Tortricinae</taxon>
        <taxon>Epiphyas</taxon>
    </lineage>
</organism>
<keyword evidence="10 16" id="KW-0560">Oxidoreductase</keyword>
<evidence type="ECO:0000256" key="4">
    <source>
        <dbReference type="ARBA" id="ARBA00010617"/>
    </source>
</evidence>
<evidence type="ECO:0000256" key="3">
    <source>
        <dbReference type="ARBA" id="ARBA00004406"/>
    </source>
</evidence>
<dbReference type="SUPFAM" id="SSF48264">
    <property type="entry name" value="Cytochrome P450"/>
    <property type="match status" value="1"/>
</dbReference>
<comment type="similarity">
    <text evidence="4 16">Belongs to the cytochrome P450 family.</text>
</comment>
<evidence type="ECO:0000256" key="1">
    <source>
        <dbReference type="ARBA" id="ARBA00001971"/>
    </source>
</evidence>
<proteinExistence type="inferred from homology"/>